<protein>
    <recommendedName>
        <fullName evidence="1">SLH domain-containing protein</fullName>
    </recommendedName>
</protein>
<accession>A0A1F5VP72</accession>
<dbReference type="InterPro" id="IPR001119">
    <property type="entry name" value="SLH_dom"/>
</dbReference>
<proteinExistence type="predicted"/>
<evidence type="ECO:0000313" key="2">
    <source>
        <dbReference type="EMBL" id="OGF65236.1"/>
    </source>
</evidence>
<comment type="caution">
    <text evidence="2">The sequence shown here is derived from an EMBL/GenBank/DDBJ whole genome shotgun (WGS) entry which is preliminary data.</text>
</comment>
<dbReference type="PROSITE" id="PS51272">
    <property type="entry name" value="SLH"/>
    <property type="match status" value="1"/>
</dbReference>
<gene>
    <name evidence="2" type="ORF">A2Y62_02285</name>
</gene>
<dbReference type="Pfam" id="PF00395">
    <property type="entry name" value="SLH"/>
    <property type="match status" value="1"/>
</dbReference>
<reference evidence="2 3" key="1">
    <citation type="journal article" date="2016" name="Nat. Commun.">
        <title>Thousands of microbial genomes shed light on interconnected biogeochemical processes in an aquifer system.</title>
        <authorList>
            <person name="Anantharaman K."/>
            <person name="Brown C.T."/>
            <person name="Hug L.A."/>
            <person name="Sharon I."/>
            <person name="Castelle C.J."/>
            <person name="Probst A.J."/>
            <person name="Thomas B.C."/>
            <person name="Singh A."/>
            <person name="Wilkins M.J."/>
            <person name="Karaoz U."/>
            <person name="Brodie E.L."/>
            <person name="Williams K.H."/>
            <person name="Hubbard S.S."/>
            <person name="Banfield J.F."/>
        </authorList>
    </citation>
    <scope>NUCLEOTIDE SEQUENCE [LARGE SCALE GENOMIC DNA]</scope>
</reference>
<evidence type="ECO:0000313" key="3">
    <source>
        <dbReference type="Proteomes" id="UP000178943"/>
    </source>
</evidence>
<name>A0A1F5VP72_9BACT</name>
<dbReference type="AlphaFoldDB" id="A0A1F5VP72"/>
<organism evidence="2 3">
    <name type="scientific">Candidatus Fischerbacteria bacterium RBG_13_37_8</name>
    <dbReference type="NCBI Taxonomy" id="1817863"/>
    <lineage>
        <taxon>Bacteria</taxon>
        <taxon>Candidatus Fischeribacteriota</taxon>
    </lineage>
</organism>
<dbReference type="EMBL" id="MFGW01000113">
    <property type="protein sequence ID" value="OGF65236.1"/>
    <property type="molecule type" value="Genomic_DNA"/>
</dbReference>
<evidence type="ECO:0000259" key="1">
    <source>
        <dbReference type="PROSITE" id="PS51272"/>
    </source>
</evidence>
<sequence length="161" mass="17417">MTQYCPAPSAQRQQMAKFICRSLEAASPGSCTTAPCSNIFDDVPNTNIFCSDIEALYTLGLASGCQINPLLFCPNDFIQRQHMTKFVCLGMEEVNPGSCPTAACAGIFTDVDLANPFCPFIEGLYNAGVANGCTANQFCPELMVTRDQMAKFLINGFNLTL</sequence>
<feature type="domain" description="SLH" evidence="1">
    <location>
        <begin position="104"/>
        <end position="161"/>
    </location>
</feature>
<dbReference type="Proteomes" id="UP000178943">
    <property type="component" value="Unassembled WGS sequence"/>
</dbReference>